<dbReference type="InterPro" id="IPR022572">
    <property type="entry name" value="DNA_rep/recomb_RecO_N"/>
</dbReference>
<evidence type="ECO:0000256" key="2">
    <source>
        <dbReference type="ARBA" id="ARBA00023172"/>
    </source>
</evidence>
<dbReference type="PANTHER" id="PTHR33991">
    <property type="entry name" value="DNA REPAIR PROTEIN RECO"/>
    <property type="match status" value="1"/>
</dbReference>
<dbReference type="PANTHER" id="PTHR33991:SF1">
    <property type="entry name" value="DNA REPAIR PROTEIN RECO"/>
    <property type="match status" value="1"/>
</dbReference>
<keyword evidence="3" id="KW-0234">DNA repair</keyword>
<sequence length="142" mass="16188">MSICQTDAIVLNRYMMGDSSLLVTVYTREYGKIKLVARGARKSKNQRSSALEPFTHISITFRRKEHRDLQTLNQVEVVSSFRYLSEDLLRMSYAGAVSELVNCLIIGEEPSIELFDLILQTLDGLNRQPPEAGEVLFWGFQL</sequence>
<name>A0A382MH86_9ZZZZ</name>
<gene>
    <name evidence="5" type="ORF">METZ01_LOCUS301083</name>
</gene>
<keyword evidence="2" id="KW-0233">DNA recombination</keyword>
<dbReference type="Gene3D" id="2.40.50.140">
    <property type="entry name" value="Nucleic acid-binding proteins"/>
    <property type="match status" value="1"/>
</dbReference>
<dbReference type="InterPro" id="IPR003717">
    <property type="entry name" value="RecO"/>
</dbReference>
<proteinExistence type="predicted"/>
<dbReference type="GO" id="GO:0006302">
    <property type="term" value="P:double-strand break repair"/>
    <property type="evidence" value="ECO:0007669"/>
    <property type="project" value="TreeGrafter"/>
</dbReference>
<dbReference type="InterPro" id="IPR012340">
    <property type="entry name" value="NA-bd_OB-fold"/>
</dbReference>
<dbReference type="GO" id="GO:0006310">
    <property type="term" value="P:DNA recombination"/>
    <property type="evidence" value="ECO:0007669"/>
    <property type="project" value="UniProtKB-KW"/>
</dbReference>
<evidence type="ECO:0000313" key="5">
    <source>
        <dbReference type="EMBL" id="SVC48229.1"/>
    </source>
</evidence>
<organism evidence="5">
    <name type="scientific">marine metagenome</name>
    <dbReference type="NCBI Taxonomy" id="408172"/>
    <lineage>
        <taxon>unclassified sequences</taxon>
        <taxon>metagenomes</taxon>
        <taxon>ecological metagenomes</taxon>
    </lineage>
</organism>
<evidence type="ECO:0000259" key="4">
    <source>
        <dbReference type="Pfam" id="PF11967"/>
    </source>
</evidence>
<dbReference type="InterPro" id="IPR037278">
    <property type="entry name" value="ARFGAP/RecO"/>
</dbReference>
<feature type="non-terminal residue" evidence="5">
    <location>
        <position position="142"/>
    </location>
</feature>
<dbReference type="SUPFAM" id="SSF57863">
    <property type="entry name" value="ArfGap/RecO-like zinc finger"/>
    <property type="match status" value="1"/>
</dbReference>
<accession>A0A382MH86</accession>
<dbReference type="Pfam" id="PF11967">
    <property type="entry name" value="RecO_N"/>
    <property type="match status" value="1"/>
</dbReference>
<evidence type="ECO:0000256" key="1">
    <source>
        <dbReference type="ARBA" id="ARBA00022763"/>
    </source>
</evidence>
<dbReference type="AlphaFoldDB" id="A0A382MH86"/>
<dbReference type="EMBL" id="UINC01093643">
    <property type="protein sequence ID" value="SVC48229.1"/>
    <property type="molecule type" value="Genomic_DNA"/>
</dbReference>
<dbReference type="NCBIfam" id="TIGR00613">
    <property type="entry name" value="reco"/>
    <property type="match status" value="1"/>
</dbReference>
<dbReference type="SUPFAM" id="SSF50249">
    <property type="entry name" value="Nucleic acid-binding proteins"/>
    <property type="match status" value="1"/>
</dbReference>
<evidence type="ECO:0000256" key="3">
    <source>
        <dbReference type="ARBA" id="ARBA00023204"/>
    </source>
</evidence>
<dbReference type="GO" id="GO:0043590">
    <property type="term" value="C:bacterial nucleoid"/>
    <property type="evidence" value="ECO:0007669"/>
    <property type="project" value="TreeGrafter"/>
</dbReference>
<feature type="domain" description="DNA replication/recombination mediator RecO N-terminal" evidence="4">
    <location>
        <begin position="1"/>
        <end position="81"/>
    </location>
</feature>
<protein>
    <recommendedName>
        <fullName evidence="4">DNA replication/recombination mediator RecO N-terminal domain-containing protein</fullName>
    </recommendedName>
</protein>
<dbReference type="Pfam" id="PF02565">
    <property type="entry name" value="RecO_C"/>
    <property type="match status" value="1"/>
</dbReference>
<keyword evidence="1" id="KW-0227">DNA damage</keyword>
<reference evidence="5" key="1">
    <citation type="submission" date="2018-05" db="EMBL/GenBank/DDBJ databases">
        <authorList>
            <person name="Lanie J.A."/>
            <person name="Ng W.-L."/>
            <person name="Kazmierczak K.M."/>
            <person name="Andrzejewski T.M."/>
            <person name="Davidsen T.M."/>
            <person name="Wayne K.J."/>
            <person name="Tettelin H."/>
            <person name="Glass J.I."/>
            <person name="Rusch D."/>
            <person name="Podicherti R."/>
            <person name="Tsui H.-C.T."/>
            <person name="Winkler M.E."/>
        </authorList>
    </citation>
    <scope>NUCLEOTIDE SEQUENCE</scope>
</reference>